<evidence type="ECO:0000313" key="11">
    <source>
        <dbReference type="EMBL" id="VFA90384.1"/>
    </source>
</evidence>
<dbReference type="EMBL" id="CAACYD010000007">
    <property type="protein sequence ID" value="VFA90384.1"/>
    <property type="molecule type" value="Genomic_DNA"/>
</dbReference>
<dbReference type="CDD" id="cd00806">
    <property type="entry name" value="TrpRS_core"/>
    <property type="match status" value="1"/>
</dbReference>
<comment type="caution">
    <text evidence="8">Lacks conserved residue(s) required for the propagation of feature annotation.</text>
</comment>
<dbReference type="InterPro" id="IPR024109">
    <property type="entry name" value="Trp-tRNA-ligase_bac-type"/>
</dbReference>
<proteinExistence type="inferred from homology"/>
<name>A0ABD7V862_9ACTN</name>
<feature type="binding site" evidence="8">
    <location>
        <begin position="37"/>
        <end position="38"/>
    </location>
    <ligand>
        <name>ATP</name>
        <dbReference type="ChEBI" id="CHEBI:30616"/>
    </ligand>
</feature>
<evidence type="ECO:0000313" key="12">
    <source>
        <dbReference type="Proteomes" id="UP000360750"/>
    </source>
</evidence>
<protein>
    <recommendedName>
        <fullName evidence="8">Tryptophan--tRNA ligase</fullName>
        <ecNumber evidence="8">6.1.1.2</ecNumber>
    </recommendedName>
    <alternativeName>
        <fullName evidence="8">Tryptophanyl-tRNA synthetase</fullName>
        <shortName evidence="8">TrpRS</shortName>
    </alternativeName>
</protein>
<keyword evidence="3 8" id="KW-0547">Nucleotide-binding</keyword>
<comment type="function">
    <text evidence="8">Catalyzes the attachment of tryptophan to tRNA(Trp).</text>
</comment>
<dbReference type="PANTHER" id="PTHR43766">
    <property type="entry name" value="TRYPTOPHAN--TRNA LIGASE, MITOCHONDRIAL"/>
    <property type="match status" value="1"/>
</dbReference>
<dbReference type="Proteomes" id="UP000360750">
    <property type="component" value="Unassembled WGS sequence"/>
</dbReference>
<feature type="short sequence motif" description="'KMSKS' region" evidence="8">
    <location>
        <begin position="214"/>
        <end position="218"/>
    </location>
</feature>
<comment type="catalytic activity">
    <reaction evidence="7 8">
        <text>tRNA(Trp) + L-tryptophan + ATP = L-tryptophyl-tRNA(Trp) + AMP + diphosphate + H(+)</text>
        <dbReference type="Rhea" id="RHEA:24080"/>
        <dbReference type="Rhea" id="RHEA-COMP:9671"/>
        <dbReference type="Rhea" id="RHEA-COMP:9705"/>
        <dbReference type="ChEBI" id="CHEBI:15378"/>
        <dbReference type="ChEBI" id="CHEBI:30616"/>
        <dbReference type="ChEBI" id="CHEBI:33019"/>
        <dbReference type="ChEBI" id="CHEBI:57912"/>
        <dbReference type="ChEBI" id="CHEBI:78442"/>
        <dbReference type="ChEBI" id="CHEBI:78535"/>
        <dbReference type="ChEBI" id="CHEBI:456215"/>
        <dbReference type="EC" id="6.1.1.2"/>
    </reaction>
</comment>
<dbReference type="PROSITE" id="PS00178">
    <property type="entry name" value="AA_TRNA_LIGASE_I"/>
    <property type="match status" value="1"/>
</dbReference>
<keyword evidence="5 8" id="KW-0648">Protein biosynthesis</keyword>
<keyword evidence="4 8" id="KW-0067">ATP-binding</keyword>
<dbReference type="Gene3D" id="3.40.50.620">
    <property type="entry name" value="HUPs"/>
    <property type="match status" value="1"/>
</dbReference>
<dbReference type="HAMAP" id="MF_00140_B">
    <property type="entry name" value="Trp_tRNA_synth_B"/>
    <property type="match status" value="1"/>
</dbReference>
<dbReference type="AlphaFoldDB" id="A0ABD7V862"/>
<dbReference type="NCBIfam" id="TIGR00233">
    <property type="entry name" value="trpS"/>
    <property type="match status" value="1"/>
</dbReference>
<dbReference type="FunFam" id="1.10.240.10:FF:000002">
    <property type="entry name" value="Tryptophan--tRNA ligase"/>
    <property type="match status" value="1"/>
</dbReference>
<dbReference type="GeneID" id="60751938"/>
<dbReference type="Pfam" id="PF00579">
    <property type="entry name" value="tRNA-synt_1b"/>
    <property type="match status" value="1"/>
</dbReference>
<dbReference type="GO" id="GO:0006436">
    <property type="term" value="P:tryptophanyl-tRNA aminoacylation"/>
    <property type="evidence" value="ECO:0007669"/>
    <property type="project" value="UniProtKB-UniRule"/>
</dbReference>
<organism evidence="11 12">
    <name type="scientific">Gordonia paraffinivorans</name>
    <dbReference type="NCBI Taxonomy" id="175628"/>
    <lineage>
        <taxon>Bacteria</taxon>
        <taxon>Bacillati</taxon>
        <taxon>Actinomycetota</taxon>
        <taxon>Actinomycetes</taxon>
        <taxon>Mycobacteriales</taxon>
        <taxon>Gordoniaceae</taxon>
        <taxon>Gordonia</taxon>
    </lineage>
</organism>
<dbReference type="InterPro" id="IPR014729">
    <property type="entry name" value="Rossmann-like_a/b/a_fold"/>
</dbReference>
<evidence type="ECO:0000256" key="8">
    <source>
        <dbReference type="HAMAP-Rule" id="MF_00140"/>
    </source>
</evidence>
<keyword evidence="2 8" id="KW-0436">Ligase</keyword>
<dbReference type="PRINTS" id="PR01039">
    <property type="entry name" value="TRNASYNTHTRP"/>
</dbReference>
<keyword evidence="8" id="KW-0963">Cytoplasm</keyword>
<dbReference type="PANTHER" id="PTHR43766:SF1">
    <property type="entry name" value="TRYPTOPHAN--TRNA LIGASE, MITOCHONDRIAL"/>
    <property type="match status" value="1"/>
</dbReference>
<feature type="region of interest" description="Disordered" evidence="10">
    <location>
        <begin position="1"/>
        <end position="21"/>
    </location>
</feature>
<evidence type="ECO:0000256" key="4">
    <source>
        <dbReference type="ARBA" id="ARBA00022840"/>
    </source>
</evidence>
<dbReference type="GO" id="GO:0005524">
    <property type="term" value="F:ATP binding"/>
    <property type="evidence" value="ECO:0007669"/>
    <property type="project" value="UniProtKB-UniRule"/>
</dbReference>
<feature type="binding site" evidence="8">
    <location>
        <begin position="28"/>
        <end position="30"/>
    </location>
    <ligand>
        <name>ATP</name>
        <dbReference type="ChEBI" id="CHEBI:30616"/>
    </ligand>
</feature>
<dbReference type="GO" id="GO:0004830">
    <property type="term" value="F:tryptophan-tRNA ligase activity"/>
    <property type="evidence" value="ECO:0007669"/>
    <property type="project" value="UniProtKB-UniRule"/>
</dbReference>
<reference evidence="11 12" key="1">
    <citation type="submission" date="2019-02" db="EMBL/GenBank/DDBJ databases">
        <authorList>
            <consortium name="Pathogen Informatics"/>
        </authorList>
    </citation>
    <scope>NUCLEOTIDE SEQUENCE [LARGE SCALE GENOMIC DNA]</scope>
    <source>
        <strain evidence="11 12">3012STDY6756503</strain>
    </source>
</reference>
<keyword evidence="6 8" id="KW-0030">Aminoacyl-tRNA synthetase</keyword>
<dbReference type="InterPro" id="IPR001412">
    <property type="entry name" value="aa-tRNA-synth_I_CS"/>
</dbReference>
<dbReference type="RefSeq" id="WP_131735236.1">
    <property type="nucleotide sequence ID" value="NZ_CAACYD010000007.1"/>
</dbReference>
<comment type="similarity">
    <text evidence="1 8 9">Belongs to the class-I aminoacyl-tRNA synthetase family.</text>
</comment>
<dbReference type="InterPro" id="IPR002305">
    <property type="entry name" value="aa-tRNA-synth_Ic"/>
</dbReference>
<evidence type="ECO:0000256" key="9">
    <source>
        <dbReference type="RuleBase" id="RU363036"/>
    </source>
</evidence>
<dbReference type="Gene3D" id="1.10.240.10">
    <property type="entry name" value="Tyrosyl-Transfer RNA Synthetase"/>
    <property type="match status" value="1"/>
</dbReference>
<sequence>MSSDVSESGSARASESGASRARVLSGIQPTSDSFHLGNYLGAVRQWVALQEDFEAYYFIPDMHAITVPHDPKTLAERTRRSVAQLLAVGVDPERSTIYVQSHIPEIAELTWVLQCITGFGEASRMTQFKDKSAKQGVDAAGVGLFTYPILMAADILAFQVDRVPVGEDQRQHLELTRDLAQRFNSRFGKTFKIPQAHIVKEFAKIYDLQNPTAKMSKSAETDKGLINLLDEPKKSAKKIRSAVTDTDTEIRFDPENKPGVSNLLTIQSALSGTPIDVLVDKYQGKGYGDLKVDTADVLTEFVTPLRGRVAEYMDDPAELDAILARGAERARTVASATLRSVYDKVGFLPPRA</sequence>
<evidence type="ECO:0000256" key="5">
    <source>
        <dbReference type="ARBA" id="ARBA00022917"/>
    </source>
</evidence>
<accession>A0ABD7V862</accession>
<gene>
    <name evidence="8 11" type="primary">trpS</name>
    <name evidence="11" type="ORF">NCTC8139_03968</name>
</gene>
<evidence type="ECO:0000256" key="3">
    <source>
        <dbReference type="ARBA" id="ARBA00022741"/>
    </source>
</evidence>
<feature type="binding site" evidence="8">
    <location>
        <position position="154"/>
    </location>
    <ligand>
        <name>L-tryptophan</name>
        <dbReference type="ChEBI" id="CHEBI:57912"/>
    </ligand>
</feature>
<dbReference type="GO" id="GO:0005737">
    <property type="term" value="C:cytoplasm"/>
    <property type="evidence" value="ECO:0007669"/>
    <property type="project" value="UniProtKB-SubCell"/>
</dbReference>
<feature type="binding site" evidence="8">
    <location>
        <begin position="166"/>
        <end position="168"/>
    </location>
    <ligand>
        <name>ATP</name>
        <dbReference type="ChEBI" id="CHEBI:30616"/>
    </ligand>
</feature>
<evidence type="ECO:0000256" key="2">
    <source>
        <dbReference type="ARBA" id="ARBA00022598"/>
    </source>
</evidence>
<dbReference type="InterPro" id="IPR050203">
    <property type="entry name" value="Trp-tRNA_synthetase"/>
</dbReference>
<dbReference type="SUPFAM" id="SSF52374">
    <property type="entry name" value="Nucleotidylyl transferase"/>
    <property type="match status" value="1"/>
</dbReference>
<comment type="caution">
    <text evidence="11">The sequence shown here is derived from an EMBL/GenBank/DDBJ whole genome shotgun (WGS) entry which is preliminary data.</text>
</comment>
<feature type="binding site" evidence="8">
    <location>
        <position position="205"/>
    </location>
    <ligand>
        <name>ATP</name>
        <dbReference type="ChEBI" id="CHEBI:30616"/>
    </ligand>
</feature>
<comment type="subcellular location">
    <subcellularLocation>
        <location evidence="8">Cytoplasm</location>
    </subcellularLocation>
</comment>
<evidence type="ECO:0000256" key="7">
    <source>
        <dbReference type="ARBA" id="ARBA00049929"/>
    </source>
</evidence>
<feature type="binding site" evidence="8">
    <location>
        <begin position="214"/>
        <end position="218"/>
    </location>
    <ligand>
        <name>ATP</name>
        <dbReference type="ChEBI" id="CHEBI:30616"/>
    </ligand>
</feature>
<evidence type="ECO:0000256" key="1">
    <source>
        <dbReference type="ARBA" id="ARBA00005594"/>
    </source>
</evidence>
<dbReference type="InterPro" id="IPR002306">
    <property type="entry name" value="Trp-tRNA-ligase"/>
</dbReference>
<dbReference type="EC" id="6.1.1.2" evidence="8"/>
<evidence type="ECO:0000256" key="10">
    <source>
        <dbReference type="SAM" id="MobiDB-lite"/>
    </source>
</evidence>
<comment type="subunit">
    <text evidence="8">Homodimer.</text>
</comment>
<evidence type="ECO:0000256" key="6">
    <source>
        <dbReference type="ARBA" id="ARBA00023146"/>
    </source>
</evidence>